<keyword evidence="3 5" id="KW-1133">Transmembrane helix</keyword>
<sequence>MPDLLPILTSLAWPIALAVAWLAGEFGQRFTGLPRISFYGLVGFALGSAQIGVLPAPDAGPVALLADIAFGLILFELGYRINLRWLVNNPWLGVAGLAESVLTFVAVYLVALAFGTTHIIALMMAALSMGTSPATVVRVINEQRSSGQVTERVLHLTALNCVLAVFAFNAIIGFWIFRTFDAVGEALWQSSVMLAGSALVGAVFGVVVPALLRAIHNPRQDATVAFALAIVLLAAICDAGALSPYIAALAFGLTARHRRIAFSQAQRNFGALGELLTVLLFVYAASTLDWRQIAAGSALAVVVVLVRQVSKMLGVTAFARLSGVSWRKGALTGLGLAPLSVFVILLMEHARHAGVHVVEELRAMAAVTMLLEVFGPVIIQRVLVWAREAPENPHAA</sequence>
<feature type="transmembrane region" description="Helical" evidence="5">
    <location>
        <begin position="119"/>
        <end position="141"/>
    </location>
</feature>
<dbReference type="STRING" id="1164594.SAMN05216204_11867"/>
<keyword evidence="2 5" id="KW-0812">Transmembrane</keyword>
<dbReference type="Pfam" id="PF00999">
    <property type="entry name" value="Na_H_Exchanger"/>
    <property type="match status" value="1"/>
</dbReference>
<feature type="transmembrane region" description="Helical" evidence="5">
    <location>
        <begin position="153"/>
        <end position="177"/>
    </location>
</feature>
<reference evidence="8" key="1">
    <citation type="submission" date="2016-10" db="EMBL/GenBank/DDBJ databases">
        <authorList>
            <person name="Varghese N."/>
            <person name="Submissions S."/>
        </authorList>
    </citation>
    <scope>NUCLEOTIDE SEQUENCE [LARGE SCALE GENOMIC DNA]</scope>
    <source>
        <strain evidence="8">CGMCC 1.12041</strain>
    </source>
</reference>
<name>A0A1I1QE89_9BURK</name>
<feature type="transmembrane region" description="Helical" evidence="5">
    <location>
        <begin position="224"/>
        <end position="248"/>
    </location>
</feature>
<dbReference type="PANTHER" id="PTHR43021">
    <property type="entry name" value="NA(+)/H(+) ANTIPORTER-RELATED"/>
    <property type="match status" value="1"/>
</dbReference>
<evidence type="ECO:0000313" key="7">
    <source>
        <dbReference type="EMBL" id="SFD18128.1"/>
    </source>
</evidence>
<dbReference type="GO" id="GO:1902600">
    <property type="term" value="P:proton transmembrane transport"/>
    <property type="evidence" value="ECO:0007669"/>
    <property type="project" value="InterPro"/>
</dbReference>
<keyword evidence="8" id="KW-1185">Reference proteome</keyword>
<proteinExistence type="predicted"/>
<comment type="subcellular location">
    <subcellularLocation>
        <location evidence="1">Membrane</location>
        <topology evidence="1">Multi-pass membrane protein</topology>
    </subcellularLocation>
</comment>
<dbReference type="OrthoDB" id="8617652at2"/>
<feature type="transmembrane region" description="Helical" evidence="5">
    <location>
        <begin position="293"/>
        <end position="310"/>
    </location>
</feature>
<dbReference type="EMBL" id="FOLD01000018">
    <property type="protein sequence ID" value="SFD18128.1"/>
    <property type="molecule type" value="Genomic_DNA"/>
</dbReference>
<feature type="transmembrane region" description="Helical" evidence="5">
    <location>
        <begin position="62"/>
        <end position="79"/>
    </location>
</feature>
<dbReference type="InterPro" id="IPR038770">
    <property type="entry name" value="Na+/solute_symporter_sf"/>
</dbReference>
<evidence type="ECO:0000256" key="2">
    <source>
        <dbReference type="ARBA" id="ARBA00022692"/>
    </source>
</evidence>
<protein>
    <submittedName>
        <fullName evidence="7">Transporter, CPA2 family</fullName>
    </submittedName>
</protein>
<evidence type="ECO:0000256" key="3">
    <source>
        <dbReference type="ARBA" id="ARBA00022989"/>
    </source>
</evidence>
<feature type="transmembrane region" description="Helical" evidence="5">
    <location>
        <begin position="36"/>
        <end position="56"/>
    </location>
</feature>
<dbReference type="RefSeq" id="WP_091875438.1">
    <property type="nucleotide sequence ID" value="NZ_FOLD01000018.1"/>
</dbReference>
<keyword evidence="4 5" id="KW-0472">Membrane</keyword>
<evidence type="ECO:0000256" key="5">
    <source>
        <dbReference type="SAM" id="Phobius"/>
    </source>
</evidence>
<accession>A0A1I1QE89</accession>
<dbReference type="PANTHER" id="PTHR43021:SF2">
    <property type="entry name" value="CATION_H+ EXCHANGER DOMAIN-CONTAINING PROTEIN"/>
    <property type="match status" value="1"/>
</dbReference>
<dbReference type="InterPro" id="IPR006153">
    <property type="entry name" value="Cation/H_exchanger_TM"/>
</dbReference>
<dbReference type="GO" id="GO:0015297">
    <property type="term" value="F:antiporter activity"/>
    <property type="evidence" value="ECO:0007669"/>
    <property type="project" value="InterPro"/>
</dbReference>
<evidence type="ECO:0000313" key="8">
    <source>
        <dbReference type="Proteomes" id="UP000198639"/>
    </source>
</evidence>
<feature type="transmembrane region" description="Helical" evidence="5">
    <location>
        <begin position="6"/>
        <end position="24"/>
    </location>
</feature>
<dbReference type="Proteomes" id="UP000198639">
    <property type="component" value="Unassembled WGS sequence"/>
</dbReference>
<dbReference type="Gene3D" id="1.20.1530.20">
    <property type="match status" value="1"/>
</dbReference>
<dbReference type="GO" id="GO:0016020">
    <property type="term" value="C:membrane"/>
    <property type="evidence" value="ECO:0007669"/>
    <property type="project" value="UniProtKB-SubCell"/>
</dbReference>
<gene>
    <name evidence="7" type="ORF">SAMN05216204_11867</name>
</gene>
<organism evidence="7 8">
    <name type="scientific">Massilia yuzhufengensis</name>
    <dbReference type="NCBI Taxonomy" id="1164594"/>
    <lineage>
        <taxon>Bacteria</taxon>
        <taxon>Pseudomonadati</taxon>
        <taxon>Pseudomonadota</taxon>
        <taxon>Betaproteobacteria</taxon>
        <taxon>Burkholderiales</taxon>
        <taxon>Oxalobacteraceae</taxon>
        <taxon>Telluria group</taxon>
        <taxon>Massilia</taxon>
    </lineage>
</organism>
<feature type="transmembrane region" description="Helical" evidence="5">
    <location>
        <begin position="91"/>
        <end position="113"/>
    </location>
</feature>
<feature type="transmembrane region" description="Helical" evidence="5">
    <location>
        <begin position="192"/>
        <end position="212"/>
    </location>
</feature>
<evidence type="ECO:0000256" key="4">
    <source>
        <dbReference type="ARBA" id="ARBA00023136"/>
    </source>
</evidence>
<dbReference type="AlphaFoldDB" id="A0A1I1QE89"/>
<evidence type="ECO:0000259" key="6">
    <source>
        <dbReference type="Pfam" id="PF00999"/>
    </source>
</evidence>
<evidence type="ECO:0000256" key="1">
    <source>
        <dbReference type="ARBA" id="ARBA00004141"/>
    </source>
</evidence>
<feature type="domain" description="Cation/H+ exchanger transmembrane" evidence="6">
    <location>
        <begin position="22"/>
        <end position="385"/>
    </location>
</feature>
<feature type="transmembrane region" description="Helical" evidence="5">
    <location>
        <begin position="361"/>
        <end position="383"/>
    </location>
</feature>
<feature type="transmembrane region" description="Helical" evidence="5">
    <location>
        <begin position="330"/>
        <end position="349"/>
    </location>
</feature>